<name>A0A426V7X3_9BURK</name>
<keyword evidence="1" id="KW-0812">Transmembrane</keyword>
<keyword evidence="1" id="KW-0472">Membrane</keyword>
<dbReference type="Proteomes" id="UP000269265">
    <property type="component" value="Unassembled WGS sequence"/>
</dbReference>
<evidence type="ECO:0000256" key="1">
    <source>
        <dbReference type="SAM" id="Phobius"/>
    </source>
</evidence>
<protein>
    <submittedName>
        <fullName evidence="2">Uncharacterized protein</fullName>
    </submittedName>
</protein>
<dbReference type="AlphaFoldDB" id="A0A426V7X3"/>
<organism evidence="2 3">
    <name type="scientific">Aquabacterium soli</name>
    <dbReference type="NCBI Taxonomy" id="2493092"/>
    <lineage>
        <taxon>Bacteria</taxon>
        <taxon>Pseudomonadati</taxon>
        <taxon>Pseudomonadota</taxon>
        <taxon>Betaproteobacteria</taxon>
        <taxon>Burkholderiales</taxon>
        <taxon>Aquabacterium</taxon>
    </lineage>
</organism>
<reference evidence="2 3" key="1">
    <citation type="submission" date="2018-12" db="EMBL/GenBank/DDBJ databases">
        <title>The whole draft genome of Aquabacterium sp. SJQ9.</title>
        <authorList>
            <person name="Sun L."/>
            <person name="Gao X."/>
            <person name="Chen W."/>
            <person name="Huang K."/>
        </authorList>
    </citation>
    <scope>NUCLEOTIDE SEQUENCE [LARGE SCALE GENOMIC DNA]</scope>
    <source>
        <strain evidence="2 3">SJQ9</strain>
    </source>
</reference>
<feature type="transmembrane region" description="Helical" evidence="1">
    <location>
        <begin position="452"/>
        <end position="480"/>
    </location>
</feature>
<gene>
    <name evidence="2" type="ORF">EIP75_17670</name>
</gene>
<keyword evidence="3" id="KW-1185">Reference proteome</keyword>
<keyword evidence="1" id="KW-1133">Transmembrane helix</keyword>
<accession>A0A426V7X3</accession>
<evidence type="ECO:0000313" key="2">
    <source>
        <dbReference type="EMBL" id="RRS02973.1"/>
    </source>
</evidence>
<dbReference type="RefSeq" id="WP_125244609.1">
    <property type="nucleotide sequence ID" value="NZ_RSED01000016.1"/>
</dbReference>
<evidence type="ECO:0000313" key="3">
    <source>
        <dbReference type="Proteomes" id="UP000269265"/>
    </source>
</evidence>
<sequence>MAPQAQSPVVAGDSGPWRLVGPWYRWARPGLPEDGRLSAPAIQKFAGNDFITDFLARPQHSLRYDPVVDVVQTQDLVKVPGATLRSLLLALNAQGQVAKPGDVAAGLYRPRVAPGSLRKLYQPAHDRHYLVTCSLHCDAPGFPRVKRDQVCQAGFVVRRRRSVVPAGITASDIEAQTAPVRKLEADLMDLRTLDAAVSDPQSSAELKLNTQARQNALAAQAGQPSWSALVQHTLNTLAAQRQALQQWYEQHQITVAVDGWFPVLVNGKPSTTFGQWKALSAAEQQHDITSGEHTYPLYPLVPDPRETSHDAAGRTMYHGLVPTGGLQHDTQARARFDDQATYEIRCFVRQHHACPGRAGKAPDCHGPLVWSRPTEPFRVAAPFDVLGSANRPITIKMPDLRELAAQAALRPKGRLSPVRFVQPQHLSPKIDDGKPIENEVGGEAICSFSIPLITIIALFVLNLFLPIVVFVFNLWFLLVFRFCIPPSVQAAAGLDAALAVTPPGIDLDAEFSVKVNGLDVLVKPDELKNALTKDNGAMELRVQKDTGMDEVPVLDALGNNALGAIDQSLQDAAARQPDAQGHLPEVPPVGEPLVYEEPVTPVWTLRGATA</sequence>
<proteinExistence type="predicted"/>
<comment type="caution">
    <text evidence="2">The sequence shown here is derived from an EMBL/GenBank/DDBJ whole genome shotgun (WGS) entry which is preliminary data.</text>
</comment>
<dbReference type="OrthoDB" id="136948at2"/>
<dbReference type="EMBL" id="RSED01000016">
    <property type="protein sequence ID" value="RRS02973.1"/>
    <property type="molecule type" value="Genomic_DNA"/>
</dbReference>